<dbReference type="InterPro" id="IPR046335">
    <property type="entry name" value="LacI/GalR-like_sensor"/>
</dbReference>
<protein>
    <submittedName>
        <fullName evidence="6">LacI family transcriptional regulator</fullName>
    </submittedName>
</protein>
<dbReference type="PANTHER" id="PTHR30146">
    <property type="entry name" value="LACI-RELATED TRANSCRIPTIONAL REPRESSOR"/>
    <property type="match status" value="1"/>
</dbReference>
<comment type="caution">
    <text evidence="6">The sequence shown here is derived from an EMBL/GenBank/DDBJ whole genome shotgun (WGS) entry which is preliminary data.</text>
</comment>
<feature type="domain" description="HTH lacI-type" evidence="5">
    <location>
        <begin position="6"/>
        <end position="60"/>
    </location>
</feature>
<dbReference type="Gene3D" id="3.40.50.2300">
    <property type="match status" value="2"/>
</dbReference>
<dbReference type="GO" id="GO:0000976">
    <property type="term" value="F:transcription cis-regulatory region binding"/>
    <property type="evidence" value="ECO:0007669"/>
    <property type="project" value="TreeGrafter"/>
</dbReference>
<dbReference type="RefSeq" id="WP_132312751.1">
    <property type="nucleotide sequence ID" value="NZ_SMAR01000023.1"/>
</dbReference>
<evidence type="ECO:0000256" key="2">
    <source>
        <dbReference type="ARBA" id="ARBA00023125"/>
    </source>
</evidence>
<keyword evidence="3" id="KW-0804">Transcription</keyword>
<accession>A0A4R3NSR4</accession>
<name>A0A4R3NSR4_9HYPH</name>
<keyword evidence="2" id="KW-0238">DNA-binding</keyword>
<dbReference type="Pfam" id="PF00356">
    <property type="entry name" value="LacI"/>
    <property type="match status" value="1"/>
</dbReference>
<sequence length="350" mass="36779">MQQRPPKLTEIAERLDISAATVSNALSGKGRVSADLAKRIREMADELGYVPSLSARALRTGLTGVIGLVLPDIGNPLFPQIAQAIENAATDAGLGVLIADSRGSIKAQTEAIRHLKDHGVDGMIVVPRRGTRVGDIGCPVAMIDSPSTPGNTVSADHWGGGFLLGEHLAALGHRKILLIGNHRNSIVQNDRLGGVRAALAAATTQTIWLDSPSMASGDGFDATHWYADGYTAFVTVSDLQALNVLTHLQNAGIGVPAMASVSGFDDLMFASVVTPALTTVRMDMPAVADIAIAALKQAIETRAAADSQTVKAARDRVPMTLVVRRSTGPTQQEEGKKPAFTKTSEGELDR</sequence>
<feature type="region of interest" description="Disordered" evidence="4">
    <location>
        <begin position="322"/>
        <end position="350"/>
    </location>
</feature>
<keyword evidence="1" id="KW-0805">Transcription regulation</keyword>
<dbReference type="SMART" id="SM00354">
    <property type="entry name" value="HTH_LACI"/>
    <property type="match status" value="1"/>
</dbReference>
<evidence type="ECO:0000256" key="1">
    <source>
        <dbReference type="ARBA" id="ARBA00023015"/>
    </source>
</evidence>
<dbReference type="PANTHER" id="PTHR30146:SF109">
    <property type="entry name" value="HTH-TYPE TRANSCRIPTIONAL REGULATOR GALS"/>
    <property type="match status" value="1"/>
</dbReference>
<evidence type="ECO:0000256" key="3">
    <source>
        <dbReference type="ARBA" id="ARBA00023163"/>
    </source>
</evidence>
<dbReference type="InterPro" id="IPR000843">
    <property type="entry name" value="HTH_LacI"/>
</dbReference>
<dbReference type="Proteomes" id="UP000295097">
    <property type="component" value="Unassembled WGS sequence"/>
</dbReference>
<dbReference type="SUPFAM" id="SSF53822">
    <property type="entry name" value="Periplasmic binding protein-like I"/>
    <property type="match status" value="1"/>
</dbReference>
<dbReference type="CDD" id="cd01392">
    <property type="entry name" value="HTH_LacI"/>
    <property type="match status" value="1"/>
</dbReference>
<dbReference type="Gene3D" id="1.10.260.40">
    <property type="entry name" value="lambda repressor-like DNA-binding domains"/>
    <property type="match status" value="1"/>
</dbReference>
<dbReference type="Pfam" id="PF13377">
    <property type="entry name" value="Peripla_BP_3"/>
    <property type="match status" value="1"/>
</dbReference>
<dbReference type="PROSITE" id="PS50932">
    <property type="entry name" value="HTH_LACI_2"/>
    <property type="match status" value="1"/>
</dbReference>
<organism evidence="6 7">
    <name type="scientific">Martelella mediterranea</name>
    <dbReference type="NCBI Taxonomy" id="293089"/>
    <lineage>
        <taxon>Bacteria</taxon>
        <taxon>Pseudomonadati</taxon>
        <taxon>Pseudomonadota</taxon>
        <taxon>Alphaproteobacteria</taxon>
        <taxon>Hyphomicrobiales</taxon>
        <taxon>Aurantimonadaceae</taxon>
        <taxon>Martelella</taxon>
    </lineage>
</organism>
<reference evidence="6 7" key="1">
    <citation type="submission" date="2019-03" db="EMBL/GenBank/DDBJ databases">
        <title>Freshwater and sediment microbial communities from various areas in North America, analyzing microbe dynamics in response to fracking.</title>
        <authorList>
            <person name="Lamendella R."/>
        </authorList>
    </citation>
    <scope>NUCLEOTIDE SEQUENCE [LARGE SCALE GENOMIC DNA]</scope>
    <source>
        <strain evidence="6 7">175.2</strain>
    </source>
</reference>
<keyword evidence="7" id="KW-1185">Reference proteome</keyword>
<dbReference type="CDD" id="cd06267">
    <property type="entry name" value="PBP1_LacI_sugar_binding-like"/>
    <property type="match status" value="1"/>
</dbReference>
<evidence type="ECO:0000259" key="5">
    <source>
        <dbReference type="PROSITE" id="PS50932"/>
    </source>
</evidence>
<dbReference type="GO" id="GO:0003700">
    <property type="term" value="F:DNA-binding transcription factor activity"/>
    <property type="evidence" value="ECO:0007669"/>
    <property type="project" value="TreeGrafter"/>
</dbReference>
<dbReference type="EMBL" id="SMAR01000023">
    <property type="protein sequence ID" value="TCT36190.1"/>
    <property type="molecule type" value="Genomic_DNA"/>
</dbReference>
<evidence type="ECO:0000256" key="4">
    <source>
        <dbReference type="SAM" id="MobiDB-lite"/>
    </source>
</evidence>
<gene>
    <name evidence="6" type="ORF">EDC90_102346</name>
</gene>
<dbReference type="InterPro" id="IPR028082">
    <property type="entry name" value="Peripla_BP_I"/>
</dbReference>
<evidence type="ECO:0000313" key="6">
    <source>
        <dbReference type="EMBL" id="TCT36190.1"/>
    </source>
</evidence>
<dbReference type="InterPro" id="IPR010982">
    <property type="entry name" value="Lambda_DNA-bd_dom_sf"/>
</dbReference>
<dbReference type="OrthoDB" id="8433438at2"/>
<evidence type="ECO:0000313" key="7">
    <source>
        <dbReference type="Proteomes" id="UP000295097"/>
    </source>
</evidence>
<dbReference type="AlphaFoldDB" id="A0A4R3NSR4"/>
<dbReference type="SUPFAM" id="SSF47413">
    <property type="entry name" value="lambda repressor-like DNA-binding domains"/>
    <property type="match status" value="1"/>
</dbReference>
<proteinExistence type="predicted"/>